<dbReference type="Gene3D" id="2.60.40.1120">
    <property type="entry name" value="Carboxypeptidase-like, regulatory domain"/>
    <property type="match status" value="1"/>
</dbReference>
<keyword evidence="6 8" id="KW-0472">Membrane</keyword>
<evidence type="ECO:0000256" key="1">
    <source>
        <dbReference type="ARBA" id="ARBA00004571"/>
    </source>
</evidence>
<dbReference type="RefSeq" id="WP_212191304.1">
    <property type="nucleotide sequence ID" value="NZ_JAGTAR010000017.1"/>
</dbReference>
<evidence type="ECO:0000256" key="7">
    <source>
        <dbReference type="ARBA" id="ARBA00023237"/>
    </source>
</evidence>
<comment type="similarity">
    <text evidence="8">Belongs to the TonB-dependent receptor family.</text>
</comment>
<keyword evidence="12" id="KW-0675">Receptor</keyword>
<dbReference type="SUPFAM" id="SSF56935">
    <property type="entry name" value="Porins"/>
    <property type="match status" value="1"/>
</dbReference>
<keyword evidence="13" id="KW-1185">Reference proteome</keyword>
<accession>A0A941F4L9</accession>
<feature type="domain" description="TonB-dependent receptor-like beta-barrel" evidence="10">
    <location>
        <begin position="332"/>
        <end position="739"/>
    </location>
</feature>
<keyword evidence="7" id="KW-0998">Cell outer membrane</keyword>
<evidence type="ECO:0000256" key="5">
    <source>
        <dbReference type="ARBA" id="ARBA00023077"/>
    </source>
</evidence>
<feature type="domain" description="TonB-dependent receptor plug" evidence="11">
    <location>
        <begin position="125"/>
        <end position="226"/>
    </location>
</feature>
<dbReference type="Pfam" id="PF00593">
    <property type="entry name" value="TonB_dep_Rec_b-barrel"/>
    <property type="match status" value="1"/>
</dbReference>
<evidence type="ECO:0000259" key="11">
    <source>
        <dbReference type="Pfam" id="PF07715"/>
    </source>
</evidence>
<dbReference type="PANTHER" id="PTHR30069">
    <property type="entry name" value="TONB-DEPENDENT OUTER MEMBRANE RECEPTOR"/>
    <property type="match status" value="1"/>
</dbReference>
<evidence type="ECO:0000256" key="4">
    <source>
        <dbReference type="ARBA" id="ARBA00022692"/>
    </source>
</evidence>
<dbReference type="InterPro" id="IPR000531">
    <property type="entry name" value="Beta-barrel_TonB"/>
</dbReference>
<comment type="caution">
    <text evidence="12">The sequence shown here is derived from an EMBL/GenBank/DDBJ whole genome shotgun (WGS) entry which is preliminary data.</text>
</comment>
<dbReference type="SUPFAM" id="SSF49464">
    <property type="entry name" value="Carboxypeptidase regulatory domain-like"/>
    <property type="match status" value="1"/>
</dbReference>
<dbReference type="PANTHER" id="PTHR30069:SF57">
    <property type="entry name" value="TONB-DEPENDENT RECEPTOR"/>
    <property type="match status" value="1"/>
</dbReference>
<dbReference type="Pfam" id="PF07715">
    <property type="entry name" value="Plug"/>
    <property type="match status" value="1"/>
</dbReference>
<keyword evidence="4" id="KW-0812">Transmembrane</keyword>
<keyword evidence="2" id="KW-0813">Transport</keyword>
<evidence type="ECO:0000256" key="9">
    <source>
        <dbReference type="SAM" id="SignalP"/>
    </source>
</evidence>
<evidence type="ECO:0000313" key="12">
    <source>
        <dbReference type="EMBL" id="MBR8536312.1"/>
    </source>
</evidence>
<dbReference type="Gene3D" id="2.170.130.10">
    <property type="entry name" value="TonB-dependent receptor, plug domain"/>
    <property type="match status" value="1"/>
</dbReference>
<dbReference type="AlphaFoldDB" id="A0A941F4L9"/>
<dbReference type="EMBL" id="JAGTAR010000017">
    <property type="protein sequence ID" value="MBR8536312.1"/>
    <property type="molecule type" value="Genomic_DNA"/>
</dbReference>
<dbReference type="Proteomes" id="UP000679220">
    <property type="component" value="Unassembled WGS sequence"/>
</dbReference>
<keyword evidence="3" id="KW-1134">Transmembrane beta strand</keyword>
<gene>
    <name evidence="12" type="ORF">KDU71_12140</name>
</gene>
<feature type="signal peptide" evidence="9">
    <location>
        <begin position="1"/>
        <end position="22"/>
    </location>
</feature>
<dbReference type="InterPro" id="IPR036942">
    <property type="entry name" value="Beta-barrel_TonB_sf"/>
</dbReference>
<organism evidence="12 13">
    <name type="scientific">Carboxylicivirga sediminis</name>
    <dbReference type="NCBI Taxonomy" id="2006564"/>
    <lineage>
        <taxon>Bacteria</taxon>
        <taxon>Pseudomonadati</taxon>
        <taxon>Bacteroidota</taxon>
        <taxon>Bacteroidia</taxon>
        <taxon>Marinilabiliales</taxon>
        <taxon>Marinilabiliaceae</taxon>
        <taxon>Carboxylicivirga</taxon>
    </lineage>
</organism>
<dbReference type="Gene3D" id="2.40.170.20">
    <property type="entry name" value="TonB-dependent receptor, beta-barrel domain"/>
    <property type="match status" value="1"/>
</dbReference>
<keyword evidence="9" id="KW-0732">Signal</keyword>
<protein>
    <submittedName>
        <fullName evidence="12">TonB-dependent receptor</fullName>
    </submittedName>
</protein>
<dbReference type="InterPro" id="IPR039426">
    <property type="entry name" value="TonB-dep_rcpt-like"/>
</dbReference>
<evidence type="ECO:0000256" key="3">
    <source>
        <dbReference type="ARBA" id="ARBA00022452"/>
    </source>
</evidence>
<evidence type="ECO:0000256" key="6">
    <source>
        <dbReference type="ARBA" id="ARBA00023136"/>
    </source>
</evidence>
<dbReference type="GO" id="GO:0009279">
    <property type="term" value="C:cell outer membrane"/>
    <property type="evidence" value="ECO:0007669"/>
    <property type="project" value="UniProtKB-SubCell"/>
</dbReference>
<reference evidence="12" key="2">
    <citation type="submission" date="2021-04" db="EMBL/GenBank/DDBJ databases">
        <authorList>
            <person name="Zhang T."/>
            <person name="Zhang Y."/>
            <person name="Lu D."/>
            <person name="Zuo D."/>
            <person name="Du Z."/>
        </authorList>
    </citation>
    <scope>NUCLEOTIDE SEQUENCE</scope>
    <source>
        <strain evidence="12">JR1</strain>
    </source>
</reference>
<dbReference type="GO" id="GO:0044718">
    <property type="term" value="P:siderophore transmembrane transport"/>
    <property type="evidence" value="ECO:0007669"/>
    <property type="project" value="TreeGrafter"/>
</dbReference>
<evidence type="ECO:0000256" key="8">
    <source>
        <dbReference type="RuleBase" id="RU003357"/>
    </source>
</evidence>
<name>A0A941F4L9_9BACT</name>
<proteinExistence type="inferred from homology"/>
<evidence type="ECO:0000256" key="2">
    <source>
        <dbReference type="ARBA" id="ARBA00022448"/>
    </source>
</evidence>
<evidence type="ECO:0000259" key="10">
    <source>
        <dbReference type="Pfam" id="PF00593"/>
    </source>
</evidence>
<dbReference type="InterPro" id="IPR037066">
    <property type="entry name" value="Plug_dom_sf"/>
</dbReference>
<dbReference type="GO" id="GO:0015344">
    <property type="term" value="F:siderophore uptake transmembrane transporter activity"/>
    <property type="evidence" value="ECO:0007669"/>
    <property type="project" value="TreeGrafter"/>
</dbReference>
<reference evidence="12" key="1">
    <citation type="journal article" date="2018" name="Int. J. Syst. Evol. Microbiol.">
        <title>Carboxylicivirga sediminis sp. nov., isolated from coastal sediment.</title>
        <authorList>
            <person name="Wang F.Q."/>
            <person name="Ren L.H."/>
            <person name="Zou R.J."/>
            <person name="Sun Y.Z."/>
            <person name="Liu X.J."/>
            <person name="Jiang F."/>
            <person name="Liu L.J."/>
        </authorList>
    </citation>
    <scope>NUCLEOTIDE SEQUENCE</scope>
    <source>
        <strain evidence="12">JR1</strain>
    </source>
</reference>
<comment type="subcellular location">
    <subcellularLocation>
        <location evidence="1">Cell outer membrane</location>
        <topology evidence="1">Multi-pass membrane protein</topology>
    </subcellularLocation>
</comment>
<dbReference type="InterPro" id="IPR012910">
    <property type="entry name" value="Plug_dom"/>
</dbReference>
<feature type="chain" id="PRO_5037390891" evidence="9">
    <location>
        <begin position="23"/>
        <end position="800"/>
    </location>
</feature>
<keyword evidence="5 8" id="KW-0798">TonB box</keyword>
<evidence type="ECO:0000313" key="13">
    <source>
        <dbReference type="Proteomes" id="UP000679220"/>
    </source>
</evidence>
<dbReference type="Pfam" id="PF13715">
    <property type="entry name" value="CarbopepD_reg_2"/>
    <property type="match status" value="1"/>
</dbReference>
<dbReference type="InterPro" id="IPR008969">
    <property type="entry name" value="CarboxyPept-like_regulatory"/>
</dbReference>
<sequence length="800" mass="90648">MKNRFRLLIIFVSLIISHTLTAQTGTIKGLVKDKYNNQPIPFVNIVVYGTTTGTMTDSIGQFELQNVPAGFVQLQLSSIGYKPFVTEEFNISQVRNNYFEIALESTAEALDEVQVTASPYAVKPEAPVSLRRIGIDQIEKSAGANRDISKVLQSFPGVGSASTFRNDLFVRGGGPSENRFFLDGIEIPTLNHFTTQGASGGPVGILNVDFIREVDFYSSAFPVSKGNALSSVFEFKQIDVQDDKPHFKGTVGASELSLTTTTPISEKTGLIASVRRSYLQFLFDALELPFLPTFTDFQFKTQTRIDAKNEITFLGVGAIDRFKLNLDAEPTEENNYILDYLPVNNQWSYTVGAAYKHFFERSYLSVFMSRNHLNNVAYKYKDNIQTPENLLTDYSSDEIENKLRVEYTARPNDFTINIGAGTEYVQYQNETYSKVFEDGVPKEINYSSELNFVKWSVFGSVSHPFFNDRLTLSAGLRMDANSYSSDMNKLFSQLSPRVSASYMLLPDIYLNMNVGRYYQNPAYTTLGYRNNAGELVNKSNGIKYLQADHVVGGLEYRPNKRTRITLEGFFKQYDDYPFSVKDSISMASKGGDFGIFGDEEVTSTSKGKSYGAELLIRTRTDKGFSMIGAYTFVRSEFTDWKDDYVPSSWDSRHILTFTGNKDVGKNWNIGVKWRFVGGLPYTPYDYDKSSLVLAWDAQNRQYLDYAQFNTQRLDNFHQLDVRIDKTWYLKNMTLGFYIDIQNLYNQQANQPPELIQELDDSGRPIIENPGAPIEEQRYRLKEIITTSGTVLPTIGLMIEF</sequence>